<proteinExistence type="predicted"/>
<accession>A0A975BR85</accession>
<protein>
    <submittedName>
        <fullName evidence="1">Uncharacterized protein</fullName>
    </submittedName>
</protein>
<evidence type="ECO:0000313" key="2">
    <source>
        <dbReference type="Proteomes" id="UP000663722"/>
    </source>
</evidence>
<evidence type="ECO:0000313" key="1">
    <source>
        <dbReference type="EMBL" id="QTA90113.1"/>
    </source>
</evidence>
<reference evidence="1" key="1">
    <citation type="journal article" date="2021" name="Microb. Physiol.">
        <title>Proteogenomic Insights into the Physiology of Marine, Sulfate-Reducing, Filamentous Desulfonema limicola and Desulfonema magnum.</title>
        <authorList>
            <person name="Schnaars V."/>
            <person name="Wohlbrand L."/>
            <person name="Scheve S."/>
            <person name="Hinrichs C."/>
            <person name="Reinhardt R."/>
            <person name="Rabus R."/>
        </authorList>
    </citation>
    <scope>NUCLEOTIDE SEQUENCE</scope>
    <source>
        <strain evidence="1">4be13</strain>
    </source>
</reference>
<dbReference type="KEGG" id="dmm:dnm_061740"/>
<dbReference type="Proteomes" id="UP000663722">
    <property type="component" value="Chromosome"/>
</dbReference>
<organism evidence="1 2">
    <name type="scientific">Desulfonema magnum</name>
    <dbReference type="NCBI Taxonomy" id="45655"/>
    <lineage>
        <taxon>Bacteria</taxon>
        <taxon>Pseudomonadati</taxon>
        <taxon>Thermodesulfobacteriota</taxon>
        <taxon>Desulfobacteria</taxon>
        <taxon>Desulfobacterales</taxon>
        <taxon>Desulfococcaceae</taxon>
        <taxon>Desulfonema</taxon>
    </lineage>
</organism>
<dbReference type="AlphaFoldDB" id="A0A975BR85"/>
<dbReference type="EMBL" id="CP061800">
    <property type="protein sequence ID" value="QTA90113.1"/>
    <property type="molecule type" value="Genomic_DNA"/>
</dbReference>
<keyword evidence="2" id="KW-1185">Reference proteome</keyword>
<sequence length="51" mass="5846">MNISSYNALNQFCKYQQVEKFPECVRKCKETRLFSRTGGLSGPKKPGFSQL</sequence>
<gene>
    <name evidence="1" type="ORF">dnm_061740</name>
</gene>
<name>A0A975BR85_9BACT</name>